<evidence type="ECO:0000313" key="1">
    <source>
        <dbReference type="EMBL" id="KKL48040.1"/>
    </source>
</evidence>
<gene>
    <name evidence="1" type="ORF">LCGC14_2329500</name>
</gene>
<comment type="caution">
    <text evidence="1">The sequence shown here is derived from an EMBL/GenBank/DDBJ whole genome shotgun (WGS) entry which is preliminary data.</text>
</comment>
<feature type="non-terminal residue" evidence="1">
    <location>
        <position position="444"/>
    </location>
</feature>
<dbReference type="AlphaFoldDB" id="A0A0F9ESY7"/>
<accession>A0A0F9ESY7</accession>
<proteinExistence type="predicted"/>
<dbReference type="EMBL" id="LAZR01033450">
    <property type="protein sequence ID" value="KKL48040.1"/>
    <property type="molecule type" value="Genomic_DNA"/>
</dbReference>
<name>A0A0F9ESY7_9ZZZZ</name>
<organism evidence="1">
    <name type="scientific">marine sediment metagenome</name>
    <dbReference type="NCBI Taxonomy" id="412755"/>
    <lineage>
        <taxon>unclassified sequences</taxon>
        <taxon>metagenomes</taxon>
        <taxon>ecological metagenomes</taxon>
    </lineage>
</organism>
<protein>
    <submittedName>
        <fullName evidence="1">Uncharacterized protein</fullName>
    </submittedName>
</protein>
<sequence length="444" mass="50735">MAVDQQIDVERREVDSMAPVPPIEIEAPALSEGVSDFAKIVIEHLEIVRGLCEASREKKNFRERYDRDERRARVNVDLVMTADGAIDRAASKDPHAESGVTLGWSLQAMRNAAAFISAQIFRSSRYPFRLVPRGQRDENETLEKIFYPVIEALLRRGDFKRRFRQYLTKLIPRNGTAIMRYEMQAETRWYPVDEPGEGADNWRESDPTIRPSFIPWPLDLCWVTNADLPEVQDQEGIFWLTPKATLATLEAQEAKIYPGGEDAGGKFRNLDFVREILGQIQRTVSVGGADTTNRAARVSGFPTCNLFEYEGRLPTLFWTMNEDLMPEVARFFGIKIPPPEGRDRPEAWPVWEEEAERKEWSRKVAQIPVWKVAYAADWTNSDAVDSRLQRHLLQLEPARGPDPYRKSMYRFTFTQNGLDFYGRSISDLGCGPEDAADSKINVAV</sequence>
<reference evidence="1" key="1">
    <citation type="journal article" date="2015" name="Nature">
        <title>Complex archaea that bridge the gap between prokaryotes and eukaryotes.</title>
        <authorList>
            <person name="Spang A."/>
            <person name="Saw J.H."/>
            <person name="Jorgensen S.L."/>
            <person name="Zaremba-Niedzwiedzka K."/>
            <person name="Martijn J."/>
            <person name="Lind A.E."/>
            <person name="van Eijk R."/>
            <person name="Schleper C."/>
            <person name="Guy L."/>
            <person name="Ettema T.J."/>
        </authorList>
    </citation>
    <scope>NUCLEOTIDE SEQUENCE</scope>
</reference>